<gene>
    <name evidence="1" type="ordered locus">Desru_2070</name>
</gene>
<accession>F6DK08</accession>
<evidence type="ECO:0000313" key="2">
    <source>
        <dbReference type="Proteomes" id="UP000009234"/>
    </source>
</evidence>
<dbReference type="EMBL" id="CP002780">
    <property type="protein sequence ID" value="AEG60322.1"/>
    <property type="molecule type" value="Genomic_DNA"/>
</dbReference>
<name>F6DK08_DESRL</name>
<keyword evidence="2" id="KW-1185">Reference proteome</keyword>
<evidence type="ECO:0000313" key="1">
    <source>
        <dbReference type="EMBL" id="AEG60322.1"/>
    </source>
</evidence>
<dbReference type="STRING" id="696281.Desru_2070"/>
<proteinExistence type="predicted"/>
<dbReference type="Proteomes" id="UP000009234">
    <property type="component" value="Chromosome"/>
</dbReference>
<protein>
    <submittedName>
        <fullName evidence="1">Uncharacterized protein</fullName>
    </submittedName>
</protein>
<dbReference type="AlphaFoldDB" id="F6DK08"/>
<sequence length="119" mass="13893">MNHDNRKPERLYYWCKEDIFVEITEEMLEAMKTADRQESACKRRTYRYKAHYILDMGDGIDNECLTKPETPEEIYIGEETEAIILTAIGELTEVQPDCENGGTDRRKYQQFGEVCAEAV</sequence>
<reference evidence="1 2" key="2">
    <citation type="journal article" date="2012" name="Stand. Genomic Sci.">
        <title>Complete genome sequence of the sulfate-reducing firmicute Desulfotomaculum ruminis type strain (DL(T)).</title>
        <authorList>
            <person name="Spring S."/>
            <person name="Visser M."/>
            <person name="Lu M."/>
            <person name="Copeland A."/>
            <person name="Lapidus A."/>
            <person name="Lucas S."/>
            <person name="Cheng J.F."/>
            <person name="Han C."/>
            <person name="Tapia R."/>
            <person name="Goodwin L.A."/>
            <person name="Pitluck S."/>
            <person name="Ivanova N."/>
            <person name="Land M."/>
            <person name="Hauser L."/>
            <person name="Larimer F."/>
            <person name="Rohde M."/>
            <person name="Goker M."/>
            <person name="Detter J.C."/>
            <person name="Kyrpides N.C."/>
            <person name="Woyke T."/>
            <person name="Schaap P.J."/>
            <person name="Plugge C.M."/>
            <person name="Muyzer G."/>
            <person name="Kuever J."/>
            <person name="Pereira I.A."/>
            <person name="Parshina S.N."/>
            <person name="Bernier-Latmani R."/>
            <person name="Stams A.J."/>
            <person name="Klenk H.P."/>
        </authorList>
    </citation>
    <scope>NUCLEOTIDE SEQUENCE [LARGE SCALE GENOMIC DNA]</scope>
    <source>
        <strain evidence="2">ATCC 23193 / DSM 2154 / NCIB 8452 / DL</strain>
    </source>
</reference>
<reference evidence="2" key="1">
    <citation type="submission" date="2011-05" db="EMBL/GenBank/DDBJ databases">
        <title>Complete sequence of Desulfotomaculum ruminis DSM 2154.</title>
        <authorList>
            <person name="Lucas S."/>
            <person name="Copeland A."/>
            <person name="Lapidus A."/>
            <person name="Cheng J.-F."/>
            <person name="Goodwin L."/>
            <person name="Pitluck S."/>
            <person name="Lu M."/>
            <person name="Detter J.C."/>
            <person name="Han C."/>
            <person name="Tapia R."/>
            <person name="Land M."/>
            <person name="Hauser L."/>
            <person name="Kyrpides N."/>
            <person name="Ivanova N."/>
            <person name="Mikhailova N."/>
            <person name="Pagani I."/>
            <person name="Stams A.J.M."/>
            <person name="Plugge C.M."/>
            <person name="Muyzer G."/>
            <person name="Kuever J."/>
            <person name="Parshina S.N."/>
            <person name="Ivanova A.E."/>
            <person name="Nazina T.N."/>
            <person name="Brambilla E."/>
            <person name="Spring S."/>
            <person name="Klenk H.-P."/>
            <person name="Woyke T."/>
        </authorList>
    </citation>
    <scope>NUCLEOTIDE SEQUENCE [LARGE SCALE GENOMIC DNA]</scope>
    <source>
        <strain evidence="2">ATCC 23193 / DSM 2154 / NCIB 8452 / DL</strain>
    </source>
</reference>
<organism evidence="1 2">
    <name type="scientific">Desulforamulus ruminis (strain ATCC 23193 / DSM 2154 / NCIMB 8452 / DL)</name>
    <name type="common">Desulfotomaculum ruminis</name>
    <dbReference type="NCBI Taxonomy" id="696281"/>
    <lineage>
        <taxon>Bacteria</taxon>
        <taxon>Bacillati</taxon>
        <taxon>Bacillota</taxon>
        <taxon>Clostridia</taxon>
        <taxon>Eubacteriales</taxon>
        <taxon>Peptococcaceae</taxon>
        <taxon>Desulforamulus</taxon>
    </lineage>
</organism>
<dbReference type="KEGG" id="dru:Desru_2070"/>
<dbReference type="eggNOG" id="COG1595">
    <property type="taxonomic scope" value="Bacteria"/>
</dbReference>
<dbReference type="HOGENOM" id="CLU_2057623_0_0_9"/>